<dbReference type="InterPro" id="IPR006290">
    <property type="entry name" value="CztS_silS_copS"/>
</dbReference>
<name>A0ABX1U418_9PROT</name>
<keyword evidence="6 14" id="KW-0808">Transferase</keyword>
<dbReference type="SMART" id="SM00304">
    <property type="entry name" value="HAMP"/>
    <property type="match status" value="1"/>
</dbReference>
<keyword evidence="4 14" id="KW-0997">Cell inner membrane</keyword>
<comment type="caution">
    <text evidence="17">The sequence shown here is derived from an EMBL/GenBank/DDBJ whole genome shotgun (WGS) entry which is preliminary data.</text>
</comment>
<evidence type="ECO:0000256" key="5">
    <source>
        <dbReference type="ARBA" id="ARBA00022553"/>
    </source>
</evidence>
<dbReference type="CDD" id="cd00075">
    <property type="entry name" value="HATPase"/>
    <property type="match status" value="1"/>
</dbReference>
<feature type="domain" description="HAMP" evidence="16">
    <location>
        <begin position="169"/>
        <end position="222"/>
    </location>
</feature>
<keyword evidence="7 14" id="KW-0812">Transmembrane</keyword>
<keyword evidence="3 14" id="KW-1003">Cell membrane</keyword>
<dbReference type="GO" id="GO:0004673">
    <property type="term" value="F:protein histidine kinase activity"/>
    <property type="evidence" value="ECO:0007669"/>
    <property type="project" value="UniProtKB-EC"/>
</dbReference>
<gene>
    <name evidence="17" type="ORF">E4Q23_18655</name>
</gene>
<keyword evidence="13 14" id="KW-0472">Membrane</keyword>
<evidence type="ECO:0000256" key="14">
    <source>
        <dbReference type="RuleBase" id="RU364088"/>
    </source>
</evidence>
<evidence type="ECO:0000256" key="13">
    <source>
        <dbReference type="ARBA" id="ARBA00023136"/>
    </source>
</evidence>
<dbReference type="EMBL" id="SPMY01000062">
    <property type="protein sequence ID" value="NMQ29613.1"/>
    <property type="molecule type" value="Genomic_DNA"/>
</dbReference>
<evidence type="ECO:0000256" key="8">
    <source>
        <dbReference type="ARBA" id="ARBA00022741"/>
    </source>
</evidence>
<dbReference type="SUPFAM" id="SSF55874">
    <property type="entry name" value="ATPase domain of HSP90 chaperone/DNA topoisomerase II/histidine kinase"/>
    <property type="match status" value="1"/>
</dbReference>
<dbReference type="Gene3D" id="6.10.340.10">
    <property type="match status" value="1"/>
</dbReference>
<evidence type="ECO:0000256" key="3">
    <source>
        <dbReference type="ARBA" id="ARBA00022475"/>
    </source>
</evidence>
<evidence type="ECO:0000313" key="18">
    <source>
        <dbReference type="Proteomes" id="UP000749010"/>
    </source>
</evidence>
<dbReference type="InterPro" id="IPR050428">
    <property type="entry name" value="TCS_sensor_his_kinase"/>
</dbReference>
<feature type="transmembrane region" description="Helical" evidence="14">
    <location>
        <begin position="145"/>
        <end position="168"/>
    </location>
</feature>
<feature type="transmembrane region" description="Helical" evidence="14">
    <location>
        <begin position="12"/>
        <end position="35"/>
    </location>
</feature>
<dbReference type="SMART" id="SM00388">
    <property type="entry name" value="HisKA"/>
    <property type="match status" value="1"/>
</dbReference>
<feature type="domain" description="Histidine kinase" evidence="15">
    <location>
        <begin position="230"/>
        <end position="444"/>
    </location>
</feature>
<evidence type="ECO:0000256" key="4">
    <source>
        <dbReference type="ARBA" id="ARBA00022519"/>
    </source>
</evidence>
<reference evidence="17 18" key="1">
    <citation type="submission" date="2019-03" db="EMBL/GenBank/DDBJ databases">
        <title>Metabolic reconstructions from genomes of highly enriched 'Candidatus Accumulibacter' and 'Candidatus Competibacter' bioreactor populations.</title>
        <authorList>
            <person name="Annavajhala M.K."/>
            <person name="Welles L."/>
            <person name="Abbas B."/>
            <person name="Sorokin D."/>
            <person name="Park H."/>
            <person name="Van Loosdrecht M."/>
            <person name="Chandran K."/>
        </authorList>
    </citation>
    <scope>NUCLEOTIDE SEQUENCE [LARGE SCALE GENOMIC DNA]</scope>
    <source>
        <strain evidence="17 18">SBR_S</strain>
    </source>
</reference>
<dbReference type="RefSeq" id="WP_169068070.1">
    <property type="nucleotide sequence ID" value="NZ_SPMY01000062.1"/>
</dbReference>
<evidence type="ECO:0000256" key="9">
    <source>
        <dbReference type="ARBA" id="ARBA00022777"/>
    </source>
</evidence>
<comment type="catalytic activity">
    <reaction evidence="1 14">
        <text>ATP + protein L-histidine = ADP + protein N-phospho-L-histidine.</text>
        <dbReference type="EC" id="2.7.13.3"/>
    </reaction>
</comment>
<dbReference type="SMART" id="SM00387">
    <property type="entry name" value="HATPase_c"/>
    <property type="match status" value="1"/>
</dbReference>
<dbReference type="SUPFAM" id="SSF47384">
    <property type="entry name" value="Homodimeric domain of signal transducing histidine kinase"/>
    <property type="match status" value="1"/>
</dbReference>
<keyword evidence="12 14" id="KW-0902">Two-component regulatory system</keyword>
<dbReference type="InterPro" id="IPR005467">
    <property type="entry name" value="His_kinase_dom"/>
</dbReference>
<sequence length="451" mass="48853">MKTSAPVSIDHWLSRWLAVQALLGLGLVCVAVYFVTNLSFVARQSEELQHKEEVIRHLVAEIGAEDELTSLRHKLDDFFAGHADLQLRLSTPAGALVYSTASTTQAAISQRQLTFDIPSMLFGTSALRAQMTLNTEADAELMRRLAWTLLACALAGSALIYLSGVWLVRRGLAPIHDLARQAAALAPDSLDQSLDGSGQAEELQPLVTQFNALLARLDYAYKQLDGFNADVAHELRNPLTILIGETELALSGNREANELREVLGLNLEELRRLAGLVNDMLFLSRAACGALARRDRIDSLAMIAAEVIDYHDASLQEAGLRAEVHGDSSGFFDTALLRRALSNLLSNATHFADPGSIVELAIDSDATNAVKLSVSNIGPTIPEEHQSRLFDRFYRASPAREHSETNHGLGLSIVAAIARMHGGKTFAESAIGRTTVGFVLPMGSTQPTTPI</sequence>
<dbReference type="NCBIfam" id="TIGR01386">
    <property type="entry name" value="cztS_silS_copS"/>
    <property type="match status" value="1"/>
</dbReference>
<proteinExistence type="predicted"/>
<evidence type="ECO:0000313" key="17">
    <source>
        <dbReference type="EMBL" id="NMQ29613.1"/>
    </source>
</evidence>
<evidence type="ECO:0000256" key="10">
    <source>
        <dbReference type="ARBA" id="ARBA00022840"/>
    </source>
</evidence>
<evidence type="ECO:0000256" key="7">
    <source>
        <dbReference type="ARBA" id="ARBA00022692"/>
    </source>
</evidence>
<dbReference type="InterPro" id="IPR003661">
    <property type="entry name" value="HisK_dim/P_dom"/>
</dbReference>
<dbReference type="InterPro" id="IPR003594">
    <property type="entry name" value="HATPase_dom"/>
</dbReference>
<evidence type="ECO:0000256" key="2">
    <source>
        <dbReference type="ARBA" id="ARBA00004533"/>
    </source>
</evidence>
<dbReference type="PROSITE" id="PS50885">
    <property type="entry name" value="HAMP"/>
    <property type="match status" value="1"/>
</dbReference>
<evidence type="ECO:0000259" key="16">
    <source>
        <dbReference type="PROSITE" id="PS50885"/>
    </source>
</evidence>
<dbReference type="InterPro" id="IPR003660">
    <property type="entry name" value="HAMP_dom"/>
</dbReference>
<evidence type="ECO:0000256" key="11">
    <source>
        <dbReference type="ARBA" id="ARBA00022989"/>
    </source>
</evidence>
<dbReference type="CDD" id="cd00082">
    <property type="entry name" value="HisKA"/>
    <property type="match status" value="1"/>
</dbReference>
<keyword evidence="5" id="KW-0597">Phosphoprotein</keyword>
<dbReference type="PRINTS" id="PR00344">
    <property type="entry name" value="BCTRLSENSOR"/>
</dbReference>
<dbReference type="Proteomes" id="UP000749010">
    <property type="component" value="Unassembled WGS sequence"/>
</dbReference>
<keyword evidence="10 14" id="KW-0067">ATP-binding</keyword>
<keyword evidence="9 14" id="KW-0418">Kinase</keyword>
<comment type="function">
    <text evidence="14">Member of a two-component regulatory system.</text>
</comment>
<dbReference type="PANTHER" id="PTHR45436">
    <property type="entry name" value="SENSOR HISTIDINE KINASE YKOH"/>
    <property type="match status" value="1"/>
</dbReference>
<evidence type="ECO:0000259" key="15">
    <source>
        <dbReference type="PROSITE" id="PS50109"/>
    </source>
</evidence>
<dbReference type="PANTHER" id="PTHR45436:SF9">
    <property type="entry name" value="SENSOR PROTEIN"/>
    <property type="match status" value="1"/>
</dbReference>
<dbReference type="PROSITE" id="PS50109">
    <property type="entry name" value="HIS_KIN"/>
    <property type="match status" value="1"/>
</dbReference>
<evidence type="ECO:0000256" key="6">
    <source>
        <dbReference type="ARBA" id="ARBA00022679"/>
    </source>
</evidence>
<dbReference type="InterPro" id="IPR036890">
    <property type="entry name" value="HATPase_C_sf"/>
</dbReference>
<keyword evidence="18" id="KW-1185">Reference proteome</keyword>
<dbReference type="InterPro" id="IPR004358">
    <property type="entry name" value="Sig_transdc_His_kin-like_C"/>
</dbReference>
<keyword evidence="11 14" id="KW-1133">Transmembrane helix</keyword>
<comment type="subcellular location">
    <subcellularLocation>
        <location evidence="2 14">Cell inner membrane</location>
    </subcellularLocation>
</comment>
<dbReference type="Pfam" id="PF02518">
    <property type="entry name" value="HATPase_c"/>
    <property type="match status" value="1"/>
</dbReference>
<dbReference type="Gene3D" id="3.30.565.10">
    <property type="entry name" value="Histidine kinase-like ATPase, C-terminal domain"/>
    <property type="match status" value="1"/>
</dbReference>
<accession>A0ABX1U418</accession>
<evidence type="ECO:0000256" key="12">
    <source>
        <dbReference type="ARBA" id="ARBA00023012"/>
    </source>
</evidence>
<protein>
    <recommendedName>
        <fullName evidence="14">Sensor protein</fullName>
        <ecNumber evidence="14">2.7.13.3</ecNumber>
    </recommendedName>
</protein>
<dbReference type="Pfam" id="PF00512">
    <property type="entry name" value="HisKA"/>
    <property type="match status" value="1"/>
</dbReference>
<dbReference type="Pfam" id="PF00672">
    <property type="entry name" value="HAMP"/>
    <property type="match status" value="1"/>
</dbReference>
<keyword evidence="8 14" id="KW-0547">Nucleotide-binding</keyword>
<dbReference type="Gene3D" id="1.10.287.130">
    <property type="match status" value="1"/>
</dbReference>
<evidence type="ECO:0000256" key="1">
    <source>
        <dbReference type="ARBA" id="ARBA00000085"/>
    </source>
</evidence>
<dbReference type="EC" id="2.7.13.3" evidence="14"/>
<dbReference type="InterPro" id="IPR036097">
    <property type="entry name" value="HisK_dim/P_sf"/>
</dbReference>
<organism evidence="17 18">
    <name type="scientific">Candidatus Accumulibacter phosphatis</name>
    <dbReference type="NCBI Taxonomy" id="327160"/>
    <lineage>
        <taxon>Bacteria</taxon>
        <taxon>Pseudomonadati</taxon>
        <taxon>Pseudomonadota</taxon>
        <taxon>Betaproteobacteria</taxon>
        <taxon>Candidatus Accumulibacter</taxon>
    </lineage>
</organism>